<feature type="region of interest" description="Disordered" evidence="1">
    <location>
        <begin position="162"/>
        <end position="189"/>
    </location>
</feature>
<evidence type="ECO:0000313" key="3">
    <source>
        <dbReference type="Proteomes" id="UP000287352"/>
    </source>
</evidence>
<name>A0A402A3L4_9CHLR</name>
<dbReference type="EMBL" id="BIFR01000001">
    <property type="protein sequence ID" value="GCE13639.1"/>
    <property type="molecule type" value="Genomic_DNA"/>
</dbReference>
<dbReference type="PANTHER" id="PTHR36109">
    <property type="entry name" value="MEMBRANE PROTEIN-RELATED"/>
    <property type="match status" value="1"/>
</dbReference>
<evidence type="ECO:0000256" key="1">
    <source>
        <dbReference type="SAM" id="MobiDB-lite"/>
    </source>
</evidence>
<dbReference type="RefSeq" id="WP_161975565.1">
    <property type="nucleotide sequence ID" value="NZ_BIFR01000001.1"/>
</dbReference>
<organism evidence="2 3">
    <name type="scientific">Tengunoibacter tsumagoiensis</name>
    <dbReference type="NCBI Taxonomy" id="2014871"/>
    <lineage>
        <taxon>Bacteria</taxon>
        <taxon>Bacillati</taxon>
        <taxon>Chloroflexota</taxon>
        <taxon>Ktedonobacteria</taxon>
        <taxon>Ktedonobacterales</taxon>
        <taxon>Dictyobacteraceae</taxon>
        <taxon>Tengunoibacter</taxon>
    </lineage>
</organism>
<accession>A0A402A3L4</accession>
<dbReference type="AlphaFoldDB" id="A0A402A3L4"/>
<proteinExistence type="predicted"/>
<comment type="caution">
    <text evidence="2">The sequence shown here is derived from an EMBL/GenBank/DDBJ whole genome shotgun (WGS) entry which is preliminary data.</text>
</comment>
<sequence length="189" mass="19796">MSEKRVVVGVFADNSQVEKVIQELRILGLQEDQIGVLVHNEEDLKQVQGDAQKTVLKDDKSKTGAVAGGLVGGVLGATFSLLIPGGSSTAMAVGKALTSAAGGAALGATAGGLLGKLLKAGVPEEDAPYYEHELKAGHIVVIAQAEKQPLEIYHIFEQNQASSVRPLAEEEDPESTIKLKAQNTTDTQK</sequence>
<dbReference type="InterPro" id="IPR052948">
    <property type="entry name" value="Low_temp-induced_all0457"/>
</dbReference>
<protein>
    <submittedName>
        <fullName evidence="2">Uncharacterized protein</fullName>
    </submittedName>
</protein>
<dbReference type="PANTHER" id="PTHR36109:SF2">
    <property type="entry name" value="MEMBRANE PROTEIN"/>
    <property type="match status" value="1"/>
</dbReference>
<gene>
    <name evidence="2" type="ORF">KTT_34980</name>
</gene>
<dbReference type="Proteomes" id="UP000287352">
    <property type="component" value="Unassembled WGS sequence"/>
</dbReference>
<evidence type="ECO:0000313" key="2">
    <source>
        <dbReference type="EMBL" id="GCE13639.1"/>
    </source>
</evidence>
<keyword evidence="3" id="KW-1185">Reference proteome</keyword>
<reference evidence="3" key="1">
    <citation type="submission" date="2018-12" db="EMBL/GenBank/DDBJ databases">
        <title>Tengunoibacter tsumagoiensis gen. nov., sp. nov., Dictyobacter kobayashii sp. nov., D. alpinus sp. nov., and D. joshuensis sp. nov. and description of Dictyobacteraceae fam. nov. within the order Ktedonobacterales isolated from Tengu-no-mugimeshi.</title>
        <authorList>
            <person name="Wang C.M."/>
            <person name="Zheng Y."/>
            <person name="Sakai Y."/>
            <person name="Toyoda A."/>
            <person name="Minakuchi Y."/>
            <person name="Abe K."/>
            <person name="Yokota A."/>
            <person name="Yabe S."/>
        </authorList>
    </citation>
    <scope>NUCLEOTIDE SEQUENCE [LARGE SCALE GENOMIC DNA]</scope>
    <source>
        <strain evidence="3">Uno3</strain>
    </source>
</reference>